<organism evidence="7 8">
    <name type="scientific">Filibacter tadaridae</name>
    <dbReference type="NCBI Taxonomy" id="2483811"/>
    <lineage>
        <taxon>Bacteria</taxon>
        <taxon>Bacillati</taxon>
        <taxon>Bacillota</taxon>
        <taxon>Bacilli</taxon>
        <taxon>Bacillales</taxon>
        <taxon>Caryophanaceae</taxon>
        <taxon>Filibacter</taxon>
    </lineage>
</organism>
<sequence>MPKILSVNTVQPPHEVKQEQAVALTRSLFSERYKDIERLLNVFQNGDMETRHICMPLEWYGKDHDFEERNQLYIQHAVDLGAQAILSCLQGYGKLDAPIEASEIDAIFFISSTGISTPSIEARIMNIIPFRDDTKRIPIWGLGCAGGAAGVSRAFEYCLAYPKANVLILSLELCSLTFQKDDYSKSNLVGVSLFSDGVACALVSGDDSELNVKKAVPSIIATTSKLMPDSEDVMGWDVKNTGLYVVFSKSIPSIITGWLGPFVHEFLAKHGLAKDDITHFVAHPGGKKVLQAYETALGFDEEKTAISRNVLRENGNMSSPTILYVLEQFMENEPVAGDYGLMAALGPGFCGELLLLKWE</sequence>
<evidence type="ECO:0000259" key="6">
    <source>
        <dbReference type="Pfam" id="PF02797"/>
    </source>
</evidence>
<dbReference type="SUPFAM" id="SSF53901">
    <property type="entry name" value="Thiolase-like"/>
    <property type="match status" value="1"/>
</dbReference>
<reference evidence="7 8" key="1">
    <citation type="submission" date="2018-11" db="EMBL/GenBank/DDBJ databases">
        <authorList>
            <person name="Criscuolo A."/>
        </authorList>
    </citation>
    <scope>NUCLEOTIDE SEQUENCE [LARGE SCALE GENOMIC DNA]</scope>
    <source>
        <strain evidence="7">ATB-66</strain>
    </source>
</reference>
<dbReference type="RefSeq" id="WP_124069638.1">
    <property type="nucleotide sequence ID" value="NZ_CBCRXF010000014.1"/>
</dbReference>
<dbReference type="InterPro" id="IPR011141">
    <property type="entry name" value="Polyketide_synthase_type-III"/>
</dbReference>
<protein>
    <submittedName>
        <fullName evidence="7">Alpha-pyrone synthesis polyketide synthase-like Pks11</fullName>
        <ecNumber evidence="7">2.3.1.-</ecNumber>
    </submittedName>
</protein>
<feature type="active site" description="Acyl-thioester intermediate" evidence="4">
    <location>
        <position position="144"/>
    </location>
</feature>
<evidence type="ECO:0000256" key="3">
    <source>
        <dbReference type="ARBA" id="ARBA00023315"/>
    </source>
</evidence>
<proteinExistence type="inferred from homology"/>
<dbReference type="CDD" id="cd00831">
    <property type="entry name" value="CHS_like"/>
    <property type="match status" value="1"/>
</dbReference>
<feature type="domain" description="Chalcone/stilbene synthase N-terminal" evidence="5">
    <location>
        <begin position="45"/>
        <end position="206"/>
    </location>
</feature>
<dbReference type="PANTHER" id="PTHR11877:SF99">
    <property type="entry name" value="1,3,6,8-TETRAHYDROXYNAPHTHALENE SYNTHASE"/>
    <property type="match status" value="1"/>
</dbReference>
<evidence type="ECO:0000259" key="5">
    <source>
        <dbReference type="Pfam" id="PF00195"/>
    </source>
</evidence>
<gene>
    <name evidence="7" type="ORF">FILTAD_01216</name>
</gene>
<evidence type="ECO:0000256" key="2">
    <source>
        <dbReference type="ARBA" id="ARBA00022679"/>
    </source>
</evidence>
<dbReference type="OrthoDB" id="9786288at2"/>
<dbReference type="InterPro" id="IPR001099">
    <property type="entry name" value="Chalcone/stilbene_synt_N"/>
</dbReference>
<evidence type="ECO:0000256" key="1">
    <source>
        <dbReference type="ARBA" id="ARBA00005531"/>
    </source>
</evidence>
<evidence type="ECO:0000313" key="8">
    <source>
        <dbReference type="Proteomes" id="UP000270468"/>
    </source>
</evidence>
<feature type="domain" description="Chalcone/stilbene synthase C-terminal" evidence="6">
    <location>
        <begin position="221"/>
        <end position="357"/>
    </location>
</feature>
<dbReference type="Pfam" id="PF00195">
    <property type="entry name" value="Chal_sti_synt_N"/>
    <property type="match status" value="1"/>
</dbReference>
<dbReference type="EMBL" id="UXAV01000032">
    <property type="protein sequence ID" value="VDC25510.1"/>
    <property type="molecule type" value="Genomic_DNA"/>
</dbReference>
<evidence type="ECO:0000256" key="4">
    <source>
        <dbReference type="PIRSR" id="PIRSR000451-1"/>
    </source>
</evidence>
<keyword evidence="2 7" id="KW-0808">Transferase</keyword>
<dbReference type="GO" id="GO:0030639">
    <property type="term" value="P:polyketide biosynthetic process"/>
    <property type="evidence" value="ECO:0007669"/>
    <property type="project" value="TreeGrafter"/>
</dbReference>
<dbReference type="AlphaFoldDB" id="A0A3P5X2K4"/>
<dbReference type="InterPro" id="IPR012328">
    <property type="entry name" value="Chalcone/stilbene_synt_C"/>
</dbReference>
<name>A0A3P5X2K4_9BACL</name>
<accession>A0A3P5X2K4</accession>
<dbReference type="PANTHER" id="PTHR11877">
    <property type="entry name" value="HYDROXYMETHYLGLUTARYL-COA SYNTHASE"/>
    <property type="match status" value="1"/>
</dbReference>
<dbReference type="EC" id="2.3.1.-" evidence="7"/>
<dbReference type="Gene3D" id="3.40.47.10">
    <property type="match status" value="2"/>
</dbReference>
<dbReference type="Pfam" id="PF02797">
    <property type="entry name" value="Chal_sti_synt_C"/>
    <property type="match status" value="1"/>
</dbReference>
<dbReference type="GO" id="GO:0016747">
    <property type="term" value="F:acyltransferase activity, transferring groups other than amino-acyl groups"/>
    <property type="evidence" value="ECO:0007669"/>
    <property type="project" value="InterPro"/>
</dbReference>
<dbReference type="Proteomes" id="UP000270468">
    <property type="component" value="Unassembled WGS sequence"/>
</dbReference>
<dbReference type="PIRSF" id="PIRSF000451">
    <property type="entry name" value="PKS_III"/>
    <property type="match status" value="1"/>
</dbReference>
<dbReference type="InterPro" id="IPR016039">
    <property type="entry name" value="Thiolase-like"/>
</dbReference>
<comment type="similarity">
    <text evidence="1">Belongs to the thiolase-like superfamily. Chalcone/stilbene synthases family.</text>
</comment>
<keyword evidence="8" id="KW-1185">Reference proteome</keyword>
<keyword evidence="3 7" id="KW-0012">Acyltransferase</keyword>
<evidence type="ECO:0000313" key="7">
    <source>
        <dbReference type="EMBL" id="VDC25510.1"/>
    </source>
</evidence>